<dbReference type="KEGG" id="psel:GM415_02990"/>
<evidence type="ECO:0008006" key="3">
    <source>
        <dbReference type="Google" id="ProtNLM"/>
    </source>
</evidence>
<dbReference type="AlphaFoldDB" id="A0A6I6JAN6"/>
<gene>
    <name evidence="1" type="ORF">GM415_02990</name>
</gene>
<sequence>MPTSYQSEIKGDYLYVIAKGSVDSLDEMLAHIRNVHAKLAQSGLLKLLVNDTQCHMHLNIDGIATVIKEAYEQEWLVKQARVAAVSSPINFPILQHTFKSTEEVMIFTDEKDAEVWLASK</sequence>
<accession>A0A6I6JAN6</accession>
<reference evidence="1 2" key="1">
    <citation type="submission" date="2019-11" db="EMBL/GenBank/DDBJ databases">
        <authorList>
            <person name="Zheng R.K."/>
            <person name="Sun C.M."/>
        </authorList>
    </citation>
    <scope>NUCLEOTIDE SEQUENCE [LARGE SCALE GENOMIC DNA]</scope>
    <source>
        <strain evidence="1 2">SRB007</strain>
    </source>
</reference>
<dbReference type="RefSeq" id="WP_158946356.1">
    <property type="nucleotide sequence ID" value="NZ_CP046400.1"/>
</dbReference>
<dbReference type="Proteomes" id="UP000428328">
    <property type="component" value="Chromosome"/>
</dbReference>
<dbReference type="EMBL" id="CP046400">
    <property type="protein sequence ID" value="QGY39131.1"/>
    <property type="molecule type" value="Genomic_DNA"/>
</dbReference>
<evidence type="ECO:0000313" key="1">
    <source>
        <dbReference type="EMBL" id="QGY39131.1"/>
    </source>
</evidence>
<organism evidence="1 2">
    <name type="scientific">Pseudodesulfovibrio cashew</name>
    <dbReference type="NCBI Taxonomy" id="2678688"/>
    <lineage>
        <taxon>Bacteria</taxon>
        <taxon>Pseudomonadati</taxon>
        <taxon>Thermodesulfobacteriota</taxon>
        <taxon>Desulfovibrionia</taxon>
        <taxon>Desulfovibrionales</taxon>
        <taxon>Desulfovibrionaceae</taxon>
    </lineage>
</organism>
<evidence type="ECO:0000313" key="2">
    <source>
        <dbReference type="Proteomes" id="UP000428328"/>
    </source>
</evidence>
<keyword evidence="2" id="KW-1185">Reference proteome</keyword>
<name>A0A6I6JAN6_9BACT</name>
<protein>
    <recommendedName>
        <fullName evidence="3">STAS/SEC14 domain-containing protein</fullName>
    </recommendedName>
</protein>
<proteinExistence type="predicted"/>